<gene>
    <name evidence="3" type="ORF">RJ641_020867</name>
</gene>
<evidence type="ECO:0000256" key="2">
    <source>
        <dbReference type="SAM" id="MobiDB-lite"/>
    </source>
</evidence>
<dbReference type="AlphaFoldDB" id="A0AAN8YXC0"/>
<dbReference type="EMBL" id="JBAMMX010000025">
    <property type="protein sequence ID" value="KAK6915750.1"/>
    <property type="molecule type" value="Genomic_DNA"/>
</dbReference>
<feature type="compositionally biased region" description="Low complexity" evidence="2">
    <location>
        <begin position="111"/>
        <end position="125"/>
    </location>
</feature>
<dbReference type="Proteomes" id="UP001370490">
    <property type="component" value="Unassembled WGS sequence"/>
</dbReference>
<accession>A0AAN8YXC0</accession>
<organism evidence="3 4">
    <name type="scientific">Dillenia turbinata</name>
    <dbReference type="NCBI Taxonomy" id="194707"/>
    <lineage>
        <taxon>Eukaryota</taxon>
        <taxon>Viridiplantae</taxon>
        <taxon>Streptophyta</taxon>
        <taxon>Embryophyta</taxon>
        <taxon>Tracheophyta</taxon>
        <taxon>Spermatophyta</taxon>
        <taxon>Magnoliopsida</taxon>
        <taxon>eudicotyledons</taxon>
        <taxon>Gunneridae</taxon>
        <taxon>Pentapetalae</taxon>
        <taxon>Dilleniales</taxon>
        <taxon>Dilleniaceae</taxon>
        <taxon>Dillenia</taxon>
    </lineage>
</organism>
<feature type="region of interest" description="Disordered" evidence="2">
    <location>
        <begin position="98"/>
        <end position="126"/>
    </location>
</feature>
<protein>
    <submittedName>
        <fullName evidence="3">Uncharacterized protein</fullName>
    </submittedName>
</protein>
<feature type="compositionally biased region" description="Basic and acidic residues" evidence="2">
    <location>
        <begin position="20"/>
        <end position="33"/>
    </location>
</feature>
<keyword evidence="1" id="KW-0175">Coiled coil</keyword>
<evidence type="ECO:0000313" key="4">
    <source>
        <dbReference type="Proteomes" id="UP001370490"/>
    </source>
</evidence>
<proteinExistence type="predicted"/>
<comment type="caution">
    <text evidence="3">The sequence shown here is derived from an EMBL/GenBank/DDBJ whole genome shotgun (WGS) entry which is preliminary data.</text>
</comment>
<evidence type="ECO:0000256" key="1">
    <source>
        <dbReference type="SAM" id="Coils"/>
    </source>
</evidence>
<feature type="region of interest" description="Disordered" evidence="2">
    <location>
        <begin position="1"/>
        <end position="67"/>
    </location>
</feature>
<keyword evidence="4" id="KW-1185">Reference proteome</keyword>
<name>A0AAN8YXC0_9MAGN</name>
<evidence type="ECO:0000313" key="3">
    <source>
        <dbReference type="EMBL" id="KAK6915750.1"/>
    </source>
</evidence>
<reference evidence="3 4" key="1">
    <citation type="submission" date="2023-12" db="EMBL/GenBank/DDBJ databases">
        <title>A high-quality genome assembly for Dillenia turbinata (Dilleniales).</title>
        <authorList>
            <person name="Chanderbali A."/>
        </authorList>
    </citation>
    <scope>NUCLEOTIDE SEQUENCE [LARGE SCALE GENOMIC DNA]</scope>
    <source>
        <strain evidence="3">LSX21</strain>
        <tissue evidence="3">Leaf</tissue>
    </source>
</reference>
<dbReference type="PANTHER" id="PTHR35490:SF3">
    <property type="entry name" value="(WILD MALAYSIAN BANANA) HYPOTHETICAL PROTEIN"/>
    <property type="match status" value="1"/>
</dbReference>
<dbReference type="PANTHER" id="PTHR35490">
    <property type="entry name" value="BACTERIOPHAGE N4 ADSORPTION B PROTEIN"/>
    <property type="match status" value="1"/>
</dbReference>
<feature type="non-terminal residue" evidence="3">
    <location>
        <position position="344"/>
    </location>
</feature>
<feature type="coiled-coil region" evidence="1">
    <location>
        <begin position="297"/>
        <end position="325"/>
    </location>
</feature>
<sequence length="344" mass="37603">MPTFSPIALQLEPKIRVSKNKGDDDAPKSETLKTSKPNHIFITPALYTTPPQAPIPPDTSAQSLSPSPYVANRKRRDFLCPPDEVSVNRVQGFQVDSDRVGIGEDNPTSEGVKSGGAAAVGPSSSLELEDDNKDVIDFDVEGVRVDDVDAARESEFLDPCDTISVASSATGIEGVAKIAENGWSRFNQPEFFDADEDFFSDGSVSNFSASYISKMETELRSVRLNLLDEIEKRKAAEDALDQMHAQWQRVGNILSEAGLTFPLAAHSSGNVQIEDGAVDLLCQQVIIARFVSEAMGRGEARAEAEAAAEAVLEAKEQEISRLRDRLQYYGAVNYEMSHRNQEIF</sequence>